<organism evidence="1 2">
    <name type="scientific">Planomicrobium soli</name>
    <dbReference type="NCBI Taxonomy" id="1176648"/>
    <lineage>
        <taxon>Bacteria</taxon>
        <taxon>Bacillati</taxon>
        <taxon>Bacillota</taxon>
        <taxon>Bacilli</taxon>
        <taxon>Bacillales</taxon>
        <taxon>Caryophanaceae</taxon>
        <taxon>Planomicrobium</taxon>
    </lineage>
</organism>
<dbReference type="EMBL" id="PYAT01000009">
    <property type="protein sequence ID" value="PSL34296.1"/>
    <property type="molecule type" value="Genomic_DNA"/>
</dbReference>
<dbReference type="Proteomes" id="UP000242682">
    <property type="component" value="Unassembled WGS sequence"/>
</dbReference>
<dbReference type="OrthoDB" id="5870636at2"/>
<gene>
    <name evidence="1" type="ORF">B0H99_10922</name>
</gene>
<comment type="caution">
    <text evidence="1">The sequence shown here is derived from an EMBL/GenBank/DDBJ whole genome shotgun (WGS) entry which is preliminary data.</text>
</comment>
<name>A0A2P8GJZ5_9BACL</name>
<reference evidence="1 2" key="1">
    <citation type="submission" date="2018-03" db="EMBL/GenBank/DDBJ databases">
        <title>Genomic Encyclopedia of Type Strains, Phase III (KMG-III): the genomes of soil and plant-associated and newly described type strains.</title>
        <authorList>
            <person name="Whitman W."/>
        </authorList>
    </citation>
    <scope>NUCLEOTIDE SEQUENCE [LARGE SCALE GENOMIC DNA]</scope>
    <source>
        <strain evidence="1 2">CGMCC 1.12259</strain>
    </source>
</reference>
<evidence type="ECO:0000313" key="2">
    <source>
        <dbReference type="Proteomes" id="UP000242682"/>
    </source>
</evidence>
<protein>
    <submittedName>
        <fullName evidence="1">Ferric iron reductase protein FhuF</fullName>
    </submittedName>
</protein>
<accession>A0A2P8GJZ5</accession>
<keyword evidence="2" id="KW-1185">Reference proteome</keyword>
<proteinExistence type="predicted"/>
<sequence length="214" mass="24487">MKELELFQVAVQDGATGFMTVQESMASRAADLFAEISQTVETPNKAVASSIFMRRFGFFVTAQLYLLAHGKMWDGGLSNVHMAKNASGISFAIDKRFLRERRDGDLETVIKEYALPAVEAFQKIGHVSKLILWENIWGYVIWMYGLQDSAQAERDVELLMDTAFWQPEMRKSFFRQFLGGRTFSEAKSNYKRITCCLLKEMPDTDKCPYCPMNK</sequence>
<evidence type="ECO:0000313" key="1">
    <source>
        <dbReference type="EMBL" id="PSL34296.1"/>
    </source>
</evidence>
<dbReference type="AlphaFoldDB" id="A0A2P8GJZ5"/>
<dbReference type="RefSeq" id="WP_146137267.1">
    <property type="nucleotide sequence ID" value="NZ_PYAT01000009.1"/>
</dbReference>